<dbReference type="InterPro" id="IPR008753">
    <property type="entry name" value="Peptidase_M13_N"/>
</dbReference>
<keyword evidence="3" id="KW-0645">Protease</keyword>
<dbReference type="InterPro" id="IPR018497">
    <property type="entry name" value="Peptidase_M13_C"/>
</dbReference>
<keyword evidence="4" id="KW-0479">Metal-binding</keyword>
<reference evidence="11 12" key="1">
    <citation type="submission" date="2018-11" db="EMBL/GenBank/DDBJ databases">
        <title>Genome sequencing and assembly of Anaerosphaera sp. nov., GS7-6-2.</title>
        <authorList>
            <person name="Rettenmaier R."/>
            <person name="Liebl W."/>
            <person name="Zverlov V."/>
        </authorList>
    </citation>
    <scope>NUCLEOTIDE SEQUENCE [LARGE SCALE GENOMIC DNA]</scope>
    <source>
        <strain evidence="11 12">GS7-6-2</strain>
    </source>
</reference>
<dbReference type="Pfam" id="PF05649">
    <property type="entry name" value="Peptidase_M13_N"/>
    <property type="match status" value="1"/>
</dbReference>
<dbReference type="GO" id="GO:0016485">
    <property type="term" value="P:protein processing"/>
    <property type="evidence" value="ECO:0007669"/>
    <property type="project" value="TreeGrafter"/>
</dbReference>
<organism evidence="11 12">
    <name type="scientific">Anaerosphaera multitolerans</name>
    <dbReference type="NCBI Taxonomy" id="2487351"/>
    <lineage>
        <taxon>Bacteria</taxon>
        <taxon>Bacillati</taxon>
        <taxon>Bacillota</taxon>
        <taxon>Tissierellia</taxon>
        <taxon>Tissierellales</taxon>
        <taxon>Peptoniphilaceae</taxon>
        <taxon>Anaerosphaera</taxon>
    </lineage>
</organism>
<dbReference type="AlphaFoldDB" id="A0A437S5G8"/>
<dbReference type="PANTHER" id="PTHR11733:SF167">
    <property type="entry name" value="FI17812P1-RELATED"/>
    <property type="match status" value="1"/>
</dbReference>
<feature type="domain" description="Peptidase M13 C-terminal" evidence="9">
    <location>
        <begin position="464"/>
        <end position="654"/>
    </location>
</feature>
<sequence length="657" mass="75199">MIKKRRFKLLTLLLSFLLLVGCSSDTISYKDDFYESVNEKWLSEAKIPDDKSSIDGFEIIGESVKNTLKTDFDSISKENKETDIPEMVEFFKFYKLANDYERRNLEGVEPLIPTIEEIENLNSLDDLNNSLAEFELKGLTLPFTLGINADFKDANLKAIYIQPAALFLSDESDYGEDKSPETQEFLKNYKSMLQSMLVMTGKNEEDAANIVDEALEFDATMAKYIDFEKLDTNNISDIYNPESIDVYSKYSSYLKFDMMFDSLVGKAPDYIINYLPEFFHEFDKIINPENFNKLKSWMIIKTLENATPFLSEEFEEVGSKMDMLESGIKELSPSDQRAFDLSLSQFNDLAGIYYGRTYLGEESKKDIETMVQNFIEVYKNRIANIDWLTESTKESAIKKLNTMVVQIGYPEEIPEIYSKIIIDTDKSCYENIQSITKLSQELDYSKFYTPIDRSLWEMAAYEVNAYYSPQTNSITFPAAILSAPFYSAEQSDSENYGAVGTVIAHEISHAFDPNGSKFDENGNMVSWWTEEDFTEYEKKTAEMVKLFDGIEIYGGKVDGEQTLGENVADAGGLAVALEALKTLPDANLEEFFTSWATIWRSKSTPEYESQLLNEDVHAPNKLRCNIQLSNTDDFYEVFDIVEGDGMYIPPENRVTIW</sequence>
<keyword evidence="5" id="KW-0378">Hydrolase</keyword>
<evidence type="ECO:0000259" key="9">
    <source>
        <dbReference type="Pfam" id="PF01431"/>
    </source>
</evidence>
<dbReference type="InterPro" id="IPR024079">
    <property type="entry name" value="MetalloPept_cat_dom_sf"/>
</dbReference>
<dbReference type="PRINTS" id="PR00786">
    <property type="entry name" value="NEPRILYSIN"/>
</dbReference>
<dbReference type="OrthoDB" id="9775677at2"/>
<gene>
    <name evidence="11" type="ORF">EF514_08200</name>
</gene>
<dbReference type="Pfam" id="PF01431">
    <property type="entry name" value="Peptidase_M13"/>
    <property type="match status" value="1"/>
</dbReference>
<dbReference type="PROSITE" id="PS51257">
    <property type="entry name" value="PROKAR_LIPOPROTEIN"/>
    <property type="match status" value="1"/>
</dbReference>
<evidence type="ECO:0000259" key="10">
    <source>
        <dbReference type="Pfam" id="PF05649"/>
    </source>
</evidence>
<keyword evidence="12" id="KW-1185">Reference proteome</keyword>
<dbReference type="SUPFAM" id="SSF55486">
    <property type="entry name" value="Metalloproteases ('zincins'), catalytic domain"/>
    <property type="match status" value="1"/>
</dbReference>
<feature type="signal peptide" evidence="8">
    <location>
        <begin position="1"/>
        <end position="24"/>
    </location>
</feature>
<evidence type="ECO:0000256" key="6">
    <source>
        <dbReference type="ARBA" id="ARBA00022833"/>
    </source>
</evidence>
<dbReference type="GO" id="GO:0046872">
    <property type="term" value="F:metal ion binding"/>
    <property type="evidence" value="ECO:0007669"/>
    <property type="project" value="UniProtKB-KW"/>
</dbReference>
<dbReference type="Gene3D" id="1.10.1380.10">
    <property type="entry name" value="Neutral endopeptidase , domain2"/>
    <property type="match status" value="1"/>
</dbReference>
<evidence type="ECO:0000313" key="12">
    <source>
        <dbReference type="Proteomes" id="UP000288812"/>
    </source>
</evidence>
<dbReference type="RefSeq" id="WP_127724951.1">
    <property type="nucleotide sequence ID" value="NZ_RLIH01000012.1"/>
</dbReference>
<protein>
    <submittedName>
        <fullName evidence="11">M13 family peptidase</fullName>
    </submittedName>
</protein>
<name>A0A437S5G8_9FIRM</name>
<dbReference type="GO" id="GO:0004222">
    <property type="term" value="F:metalloendopeptidase activity"/>
    <property type="evidence" value="ECO:0007669"/>
    <property type="project" value="InterPro"/>
</dbReference>
<dbReference type="InterPro" id="IPR042089">
    <property type="entry name" value="Peptidase_M13_dom_2"/>
</dbReference>
<comment type="similarity">
    <text evidence="2">Belongs to the peptidase M13 family.</text>
</comment>
<evidence type="ECO:0000256" key="2">
    <source>
        <dbReference type="ARBA" id="ARBA00007357"/>
    </source>
</evidence>
<evidence type="ECO:0000256" key="5">
    <source>
        <dbReference type="ARBA" id="ARBA00022801"/>
    </source>
</evidence>
<proteinExistence type="inferred from homology"/>
<dbReference type="PANTHER" id="PTHR11733">
    <property type="entry name" value="ZINC METALLOPROTEASE FAMILY M13 NEPRILYSIN-RELATED"/>
    <property type="match status" value="1"/>
</dbReference>
<dbReference type="Gene3D" id="3.40.390.10">
    <property type="entry name" value="Collagenase (Catalytic Domain)"/>
    <property type="match status" value="1"/>
</dbReference>
<dbReference type="EMBL" id="RLIH01000012">
    <property type="protein sequence ID" value="RVU54273.1"/>
    <property type="molecule type" value="Genomic_DNA"/>
</dbReference>
<evidence type="ECO:0000256" key="8">
    <source>
        <dbReference type="SAM" id="SignalP"/>
    </source>
</evidence>
<evidence type="ECO:0000313" key="11">
    <source>
        <dbReference type="EMBL" id="RVU54273.1"/>
    </source>
</evidence>
<evidence type="ECO:0000256" key="7">
    <source>
        <dbReference type="ARBA" id="ARBA00023049"/>
    </source>
</evidence>
<dbReference type="InterPro" id="IPR000718">
    <property type="entry name" value="Peptidase_M13"/>
</dbReference>
<evidence type="ECO:0000256" key="1">
    <source>
        <dbReference type="ARBA" id="ARBA00001947"/>
    </source>
</evidence>
<comment type="caution">
    <text evidence="11">The sequence shown here is derived from an EMBL/GenBank/DDBJ whole genome shotgun (WGS) entry which is preliminary data.</text>
</comment>
<keyword evidence="8" id="KW-0732">Signal</keyword>
<evidence type="ECO:0000256" key="4">
    <source>
        <dbReference type="ARBA" id="ARBA00022723"/>
    </source>
</evidence>
<keyword evidence="7" id="KW-0482">Metalloprotease</keyword>
<comment type="cofactor">
    <cofactor evidence="1">
        <name>Zn(2+)</name>
        <dbReference type="ChEBI" id="CHEBI:29105"/>
    </cofactor>
</comment>
<evidence type="ECO:0000256" key="3">
    <source>
        <dbReference type="ARBA" id="ARBA00022670"/>
    </source>
</evidence>
<dbReference type="Proteomes" id="UP000288812">
    <property type="component" value="Unassembled WGS sequence"/>
</dbReference>
<keyword evidence="6" id="KW-0862">Zinc</keyword>
<dbReference type="CDD" id="cd08662">
    <property type="entry name" value="M13"/>
    <property type="match status" value="1"/>
</dbReference>
<dbReference type="GO" id="GO:0005886">
    <property type="term" value="C:plasma membrane"/>
    <property type="evidence" value="ECO:0007669"/>
    <property type="project" value="TreeGrafter"/>
</dbReference>
<dbReference type="PROSITE" id="PS51885">
    <property type="entry name" value="NEPRILYSIN"/>
    <property type="match status" value="1"/>
</dbReference>
<feature type="domain" description="Peptidase M13 N-terminal" evidence="10">
    <location>
        <begin position="30"/>
        <end position="410"/>
    </location>
</feature>
<accession>A0A437S5G8</accession>
<feature type="chain" id="PRO_5019181057" evidence="8">
    <location>
        <begin position="25"/>
        <end position="657"/>
    </location>
</feature>